<proteinExistence type="predicted"/>
<sequence>MKCEKCYFDKLSDEFPFGTISSKCEHVSSWCLKCLVIYLNSEQHTCPICKVKLTEQEINNYYSIWDNASFKVDLESFSHMHTKLPETNIKSGTFYVDDEDKDQSNTLTSYGICENSHIQFIVLLYSISKGQAVNNLVFDLYWGHRNYRSKPDYLDGTCLIYKGNTLWKIYDHRHLTYPDISYIKHSGDVMDTIHATGHHKITAKLGELPDDVTQLYLVLSSWNSPNISHFVNPSFRLYDEENPYKQLCKYNINKANNSRAVIVCLITRSPNGSNWNVFEIGKSSRGTARDYDPIKDKINKIIDLGYKA</sequence>
<dbReference type="EMBL" id="CAJVPW010006429">
    <property type="protein sequence ID" value="CAG8568870.1"/>
    <property type="molecule type" value="Genomic_DNA"/>
</dbReference>
<comment type="caution">
    <text evidence="1">The sequence shown here is derived from an EMBL/GenBank/DDBJ whole genome shotgun (WGS) entry which is preliminary data.</text>
</comment>
<accession>A0ACA9M8B9</accession>
<evidence type="ECO:0000313" key="2">
    <source>
        <dbReference type="Proteomes" id="UP000789366"/>
    </source>
</evidence>
<keyword evidence="2" id="KW-1185">Reference proteome</keyword>
<feature type="non-terminal residue" evidence="1">
    <location>
        <position position="308"/>
    </location>
</feature>
<gene>
    <name evidence="1" type="ORF">SPELUC_LOCUS5911</name>
</gene>
<organism evidence="1 2">
    <name type="scientific">Cetraspora pellucida</name>
    <dbReference type="NCBI Taxonomy" id="1433469"/>
    <lineage>
        <taxon>Eukaryota</taxon>
        <taxon>Fungi</taxon>
        <taxon>Fungi incertae sedis</taxon>
        <taxon>Mucoromycota</taxon>
        <taxon>Glomeromycotina</taxon>
        <taxon>Glomeromycetes</taxon>
        <taxon>Diversisporales</taxon>
        <taxon>Gigasporaceae</taxon>
        <taxon>Cetraspora</taxon>
    </lineage>
</organism>
<dbReference type="Proteomes" id="UP000789366">
    <property type="component" value="Unassembled WGS sequence"/>
</dbReference>
<reference evidence="1" key="1">
    <citation type="submission" date="2021-06" db="EMBL/GenBank/DDBJ databases">
        <authorList>
            <person name="Kallberg Y."/>
            <person name="Tangrot J."/>
            <person name="Rosling A."/>
        </authorList>
    </citation>
    <scope>NUCLEOTIDE SEQUENCE</scope>
    <source>
        <strain evidence="1">28 12/20/2015</strain>
    </source>
</reference>
<protein>
    <submittedName>
        <fullName evidence="1">14879_t:CDS:1</fullName>
    </submittedName>
</protein>
<name>A0ACA9M8B9_9GLOM</name>
<evidence type="ECO:0000313" key="1">
    <source>
        <dbReference type="EMBL" id="CAG8568870.1"/>
    </source>
</evidence>